<keyword evidence="1 3" id="KW-0378">Hydrolase</keyword>
<name>A0A3M0C075_9PROT</name>
<evidence type="ECO:0000259" key="2">
    <source>
        <dbReference type="Pfam" id="PF00857"/>
    </source>
</evidence>
<dbReference type="InterPro" id="IPR050272">
    <property type="entry name" value="Isochorismatase-like_hydrls"/>
</dbReference>
<dbReference type="RefSeq" id="WP_211332348.1">
    <property type="nucleotide sequence ID" value="NZ_REFR01000017.1"/>
</dbReference>
<evidence type="ECO:0000313" key="3">
    <source>
        <dbReference type="EMBL" id="RMB00609.1"/>
    </source>
</evidence>
<dbReference type="Gene3D" id="3.40.50.850">
    <property type="entry name" value="Isochorismatase-like"/>
    <property type="match status" value="1"/>
</dbReference>
<reference evidence="3 4" key="1">
    <citation type="submission" date="2018-10" db="EMBL/GenBank/DDBJ databases">
        <title>Genomic Encyclopedia of Archaeal and Bacterial Type Strains, Phase II (KMG-II): from individual species to whole genera.</title>
        <authorList>
            <person name="Goeker M."/>
        </authorList>
    </citation>
    <scope>NUCLEOTIDE SEQUENCE [LARGE SCALE GENOMIC DNA]</scope>
    <source>
        <strain evidence="3 4">DSM 25217</strain>
    </source>
</reference>
<dbReference type="Proteomes" id="UP000271227">
    <property type="component" value="Unassembled WGS sequence"/>
</dbReference>
<organism evidence="3 4">
    <name type="scientific">Eilatimonas milleporae</name>
    <dbReference type="NCBI Taxonomy" id="911205"/>
    <lineage>
        <taxon>Bacteria</taxon>
        <taxon>Pseudomonadati</taxon>
        <taxon>Pseudomonadota</taxon>
        <taxon>Alphaproteobacteria</taxon>
        <taxon>Kordiimonadales</taxon>
        <taxon>Kordiimonadaceae</taxon>
        <taxon>Eilatimonas</taxon>
    </lineage>
</organism>
<keyword evidence="4" id="KW-1185">Reference proteome</keyword>
<accession>A0A3M0C075</accession>
<gene>
    <name evidence="3" type="ORF">BXY39_3797</name>
</gene>
<dbReference type="InParanoid" id="A0A3M0C075"/>
<dbReference type="EMBL" id="REFR01000017">
    <property type="protein sequence ID" value="RMB00609.1"/>
    <property type="molecule type" value="Genomic_DNA"/>
</dbReference>
<dbReference type="FunCoup" id="A0A3M0C075">
    <property type="interactions" value="139"/>
</dbReference>
<dbReference type="InterPro" id="IPR036380">
    <property type="entry name" value="Isochorismatase-like_sf"/>
</dbReference>
<proteinExistence type="predicted"/>
<comment type="caution">
    <text evidence="3">The sequence shown here is derived from an EMBL/GenBank/DDBJ whole genome shotgun (WGS) entry which is preliminary data.</text>
</comment>
<dbReference type="PANTHER" id="PTHR43540:SF1">
    <property type="entry name" value="ISOCHORISMATASE HYDROLASE"/>
    <property type="match status" value="1"/>
</dbReference>
<sequence>MSDRFDTVGYGKAGIGFGTRPAVIVVDFQVGFTRPEYPAGISPHIHRAVDNTAILLKQARSRGIPVAVCNVAWGSEKDMSYWKVPMLYEGMFYGDPSTEFEPKTHDKDYDFAFTKSAPSMFFGTPLVTFLTKQRVDTVFVTGCTTSGCVRATINDSFSHGFRTMVPEDCVGDMEEGPHKANLLDVGRRYADVITLADSLEYFEKLGPEKAA</sequence>
<evidence type="ECO:0000256" key="1">
    <source>
        <dbReference type="ARBA" id="ARBA00022801"/>
    </source>
</evidence>
<dbReference type="PANTHER" id="PTHR43540">
    <property type="entry name" value="PEROXYUREIDOACRYLATE/UREIDOACRYLATE AMIDOHYDROLASE-RELATED"/>
    <property type="match status" value="1"/>
</dbReference>
<dbReference type="AlphaFoldDB" id="A0A3M0C075"/>
<dbReference type="GO" id="GO:0016787">
    <property type="term" value="F:hydrolase activity"/>
    <property type="evidence" value="ECO:0007669"/>
    <property type="project" value="UniProtKB-KW"/>
</dbReference>
<dbReference type="Pfam" id="PF00857">
    <property type="entry name" value="Isochorismatase"/>
    <property type="match status" value="1"/>
</dbReference>
<dbReference type="SUPFAM" id="SSF52499">
    <property type="entry name" value="Isochorismatase-like hydrolases"/>
    <property type="match status" value="1"/>
</dbReference>
<evidence type="ECO:0000313" key="4">
    <source>
        <dbReference type="Proteomes" id="UP000271227"/>
    </source>
</evidence>
<dbReference type="InterPro" id="IPR000868">
    <property type="entry name" value="Isochorismatase-like_dom"/>
</dbReference>
<feature type="domain" description="Isochorismatase-like" evidence="2">
    <location>
        <begin position="22"/>
        <end position="197"/>
    </location>
</feature>
<protein>
    <submittedName>
        <fullName evidence="3">Maleamate amidohydrolase</fullName>
    </submittedName>
</protein>